<evidence type="ECO:0000313" key="3">
    <source>
        <dbReference type="EMBL" id="ARU16058.1"/>
    </source>
</evidence>
<keyword evidence="4" id="KW-1185">Reference proteome</keyword>
<proteinExistence type="predicted"/>
<protein>
    <submittedName>
        <fullName evidence="3">Peptidase S10</fullName>
    </submittedName>
</protein>
<dbReference type="InterPro" id="IPR001563">
    <property type="entry name" value="Peptidase_S10"/>
</dbReference>
<dbReference type="RefSeq" id="WP_066844737.1">
    <property type="nucleotide sequence ID" value="NZ_CP019602.1"/>
</dbReference>
<evidence type="ECO:0000313" key="4">
    <source>
        <dbReference type="Proteomes" id="UP000195807"/>
    </source>
</evidence>
<dbReference type="GO" id="GO:0004185">
    <property type="term" value="F:serine-type carboxypeptidase activity"/>
    <property type="evidence" value="ECO:0007669"/>
    <property type="project" value="InterPro"/>
</dbReference>
<feature type="region of interest" description="Disordered" evidence="1">
    <location>
        <begin position="37"/>
        <end position="56"/>
    </location>
</feature>
<evidence type="ECO:0000256" key="1">
    <source>
        <dbReference type="SAM" id="MobiDB-lite"/>
    </source>
</evidence>
<dbReference type="AlphaFoldDB" id="A0A1Z1FB62"/>
<dbReference type="SUPFAM" id="SSF53474">
    <property type="entry name" value="alpha/beta-Hydrolases"/>
    <property type="match status" value="1"/>
</dbReference>
<dbReference type="GO" id="GO:0006508">
    <property type="term" value="P:proteolysis"/>
    <property type="evidence" value="ECO:0007669"/>
    <property type="project" value="InterPro"/>
</dbReference>
<reference evidence="3 4" key="1">
    <citation type="submission" date="2017-01" db="EMBL/GenBank/DDBJ databases">
        <title>Complete genome sequence of esterase-producing bacterium Croceicoccus marinus E4A9.</title>
        <authorList>
            <person name="Wu Y.-H."/>
            <person name="Cheng H."/>
            <person name="Xu L."/>
            <person name="Huo Y.-Y."/>
            <person name="Wang C.-S."/>
            <person name="Xu X.-W."/>
        </authorList>
    </citation>
    <scope>NUCLEOTIDE SEQUENCE [LARGE SCALE GENOMIC DNA]</scope>
    <source>
        <strain evidence="3 4">E4A9</strain>
    </source>
</reference>
<feature type="chain" id="PRO_5011654030" evidence="2">
    <location>
        <begin position="27"/>
        <end position="512"/>
    </location>
</feature>
<dbReference type="Gene3D" id="3.40.50.1820">
    <property type="entry name" value="alpha/beta hydrolase"/>
    <property type="match status" value="1"/>
</dbReference>
<dbReference type="EMBL" id="CP019602">
    <property type="protein sequence ID" value="ARU16058.1"/>
    <property type="molecule type" value="Genomic_DNA"/>
</dbReference>
<dbReference type="InterPro" id="IPR006311">
    <property type="entry name" value="TAT_signal"/>
</dbReference>
<feature type="signal peptide" evidence="2">
    <location>
        <begin position="1"/>
        <end position="26"/>
    </location>
</feature>
<organism evidence="3 4">
    <name type="scientific">Croceicoccus marinus</name>
    <dbReference type="NCBI Taxonomy" id="450378"/>
    <lineage>
        <taxon>Bacteria</taxon>
        <taxon>Pseudomonadati</taxon>
        <taxon>Pseudomonadota</taxon>
        <taxon>Alphaproteobacteria</taxon>
        <taxon>Sphingomonadales</taxon>
        <taxon>Erythrobacteraceae</taxon>
        <taxon>Croceicoccus</taxon>
    </lineage>
</organism>
<evidence type="ECO:0000256" key="2">
    <source>
        <dbReference type="SAM" id="SignalP"/>
    </source>
</evidence>
<dbReference type="STRING" id="450378.GCA_001661675_01491"/>
<dbReference type="KEGG" id="cman:A9D14_07445"/>
<dbReference type="Pfam" id="PF00450">
    <property type="entry name" value="Peptidase_S10"/>
    <property type="match status" value="1"/>
</dbReference>
<dbReference type="InterPro" id="IPR029058">
    <property type="entry name" value="AB_hydrolase_fold"/>
</dbReference>
<gene>
    <name evidence="3" type="ORF">A9D14_07445</name>
</gene>
<accession>A0A1Z1FB62</accession>
<dbReference type="Proteomes" id="UP000195807">
    <property type="component" value="Chromosome"/>
</dbReference>
<dbReference type="PROSITE" id="PS51318">
    <property type="entry name" value="TAT"/>
    <property type="match status" value="1"/>
</dbReference>
<keyword evidence="2" id="KW-0732">Signal</keyword>
<name>A0A1Z1FB62_9SPHN</name>
<sequence>MIKTLRPTRRAALALAGSVLASSVLAAGMAPAPAMAQEDTKAEAKPAADYTPNAASRDFTGTFGGKRISYTATVEEQVLKDEDGNPAAAIVTTAYVADPQDKSRPVTFLYNGGPGSGSVWLQMGAFGPKRVAIPSDARDDGGPPYPILDNPDSLLDVTDLVFIDPVGTGFSHAIGETDPQDYWGVTADAKSVAEVIRKWISENGRWNSPKFLGGESYGTTRSAAVVNELEGAYNDVGLNGVILISTILDFAAGADTEGNELSYITNLPTMAATAHYHGKVQAPSVEGLVEEARQFAIGPYAAALLKGQALGDAERASVRAQLARLTGLSETYLDRADLRVSPSRFYKELLRDRGLTVGRLDSRYTGVDYDSAGETPDNDPSFYGIDAGYAAAINSWMRDSIGYDTDRQYVTIGSVGDWDWKLPGWRDTNAYLTVAPYLGKAMRENSDMRIFVGQGWYDFATPFFAAEYALSRTGFDPSRIEYRYYDAGHMMYIRDEDRSKLTADVRAFINAR</sequence>